<dbReference type="EMBL" id="DS268423">
    <property type="protein sequence ID" value="EFO90676.1"/>
    <property type="molecule type" value="Genomic_DNA"/>
</dbReference>
<dbReference type="Pfam" id="PF00069">
    <property type="entry name" value="Pkinase"/>
    <property type="match status" value="1"/>
</dbReference>
<feature type="domain" description="Protein kinase" evidence="10">
    <location>
        <begin position="241"/>
        <end position="431"/>
    </location>
</feature>
<dbReference type="Proteomes" id="UP000008281">
    <property type="component" value="Unassembled WGS sequence"/>
</dbReference>
<evidence type="ECO:0000256" key="4">
    <source>
        <dbReference type="ARBA" id="ARBA00022840"/>
    </source>
</evidence>
<dbReference type="PROSITE" id="PS50011">
    <property type="entry name" value="PROTEIN_KINASE_DOM"/>
    <property type="match status" value="1"/>
</dbReference>
<keyword evidence="12" id="KW-1185">Reference proteome</keyword>
<evidence type="ECO:0000313" key="12">
    <source>
        <dbReference type="Proteomes" id="UP000008281"/>
    </source>
</evidence>
<dbReference type="EC" id="2.7.12.2" evidence="6"/>
<evidence type="ECO:0000259" key="10">
    <source>
        <dbReference type="PROSITE" id="PS50011"/>
    </source>
</evidence>
<evidence type="ECO:0000256" key="9">
    <source>
        <dbReference type="ARBA" id="ARBA00051693"/>
    </source>
</evidence>
<reference evidence="11" key="1">
    <citation type="submission" date="2007-07" db="EMBL/GenBank/DDBJ databases">
        <title>PCAP assembly of the Caenorhabditis remanei genome.</title>
        <authorList>
            <consortium name="The Caenorhabditis remanei Sequencing Consortium"/>
            <person name="Wilson R.K."/>
        </authorList>
    </citation>
    <scope>NUCLEOTIDE SEQUENCE [LARGE SCALE GENOMIC DNA]</scope>
    <source>
        <strain evidence="11">PB4641</strain>
    </source>
</reference>
<evidence type="ECO:0000313" key="11">
    <source>
        <dbReference type="EMBL" id="EFO90676.1"/>
    </source>
</evidence>
<dbReference type="STRING" id="31234.E3M3L6"/>
<dbReference type="Gene3D" id="3.30.200.20">
    <property type="entry name" value="Phosphorylase Kinase, domain 1"/>
    <property type="match status" value="1"/>
</dbReference>
<sequence>MANSGDNEIVLEQSKGFVKLYDIRKSTQCRWTFDSRGQCKSIHENGQFVCLEMDKDVRLLKKSSGEETTRYVLIGVGLNKISLFCRFSLQNNHALCGVLEGNESEDIFLVINKLKSSSVEVYGVNAYNNPKGKYVISYQAHQSPTTHFSKYRRDLYASADQDGNVWIQFGDTRAPSMKDAARKLYKENQHRKKHEKSDKGLLGALKEVKRQKEKFLKAKMEDSEKSKESTVETPTSRIDDYCFVRDLARGGFGTVAEFTSKKNGMSVASHHFQTFPRSKKYTDQYVINRELLNATRIFHENVEKMEVSVADVLEQNGKLERYDSAMIMKSMGTGLLYCHRKGMIHRDVKPENILLGSDEAIKLGDFGVSTFEDCWSLLGWSGKKKIKKSRSSGIQKVTCGTHDILATLSNIELISVLLILPDYRYVLLPFM</sequence>
<dbReference type="GO" id="GO:0004708">
    <property type="term" value="F:MAP kinase kinase activity"/>
    <property type="evidence" value="ECO:0007669"/>
    <property type="project" value="UniProtKB-EC"/>
</dbReference>
<evidence type="ECO:0000256" key="3">
    <source>
        <dbReference type="ARBA" id="ARBA00022777"/>
    </source>
</evidence>
<dbReference type="AlphaFoldDB" id="E3M3L6"/>
<comment type="similarity">
    <text evidence="5">Belongs to the protein kinase superfamily. STE Ser/Thr protein kinase family. MAP kinase kinase subfamily.</text>
</comment>
<comment type="catalytic activity">
    <reaction evidence="8">
        <text>L-threonyl-[protein] + ATP = O-phospho-L-threonyl-[protein] + ADP + H(+)</text>
        <dbReference type="Rhea" id="RHEA:46608"/>
        <dbReference type="Rhea" id="RHEA-COMP:11060"/>
        <dbReference type="Rhea" id="RHEA-COMP:11605"/>
        <dbReference type="ChEBI" id="CHEBI:15378"/>
        <dbReference type="ChEBI" id="CHEBI:30013"/>
        <dbReference type="ChEBI" id="CHEBI:30616"/>
        <dbReference type="ChEBI" id="CHEBI:61977"/>
        <dbReference type="ChEBI" id="CHEBI:456216"/>
        <dbReference type="EC" id="2.7.12.2"/>
    </reaction>
</comment>
<dbReference type="SUPFAM" id="SSF101908">
    <property type="entry name" value="Putative isomerase YbhE"/>
    <property type="match status" value="1"/>
</dbReference>
<evidence type="ECO:0000256" key="6">
    <source>
        <dbReference type="ARBA" id="ARBA00038999"/>
    </source>
</evidence>
<dbReference type="GO" id="GO:0005524">
    <property type="term" value="F:ATP binding"/>
    <property type="evidence" value="ECO:0007669"/>
    <property type="project" value="UniProtKB-KW"/>
</dbReference>
<evidence type="ECO:0000256" key="5">
    <source>
        <dbReference type="ARBA" id="ARBA00038035"/>
    </source>
</evidence>
<dbReference type="PANTHER" id="PTHR48013:SF9">
    <property type="entry name" value="DUAL SPECIFICITY MITOGEN-ACTIVATED PROTEIN KINASE KINASE 5"/>
    <property type="match status" value="1"/>
</dbReference>
<keyword evidence="1" id="KW-0808">Transferase</keyword>
<dbReference type="InParanoid" id="E3M3L6"/>
<dbReference type="PANTHER" id="PTHR48013">
    <property type="entry name" value="DUAL SPECIFICITY MITOGEN-ACTIVATED PROTEIN KINASE KINASE 5-RELATED"/>
    <property type="match status" value="1"/>
</dbReference>
<gene>
    <name evidence="11" type="ORF">CRE_08311</name>
</gene>
<dbReference type="HOGENOM" id="CLU_636538_0_0_1"/>
<dbReference type="InterPro" id="IPR000719">
    <property type="entry name" value="Prot_kinase_dom"/>
</dbReference>
<evidence type="ECO:0000256" key="7">
    <source>
        <dbReference type="ARBA" id="ARBA00049014"/>
    </source>
</evidence>
<dbReference type="eggNOG" id="KOG0580">
    <property type="taxonomic scope" value="Eukaryota"/>
</dbReference>
<dbReference type="SMART" id="SM00220">
    <property type="entry name" value="S_TKc"/>
    <property type="match status" value="1"/>
</dbReference>
<name>E3M3L6_CAERE</name>
<dbReference type="InterPro" id="IPR008271">
    <property type="entry name" value="Ser/Thr_kinase_AS"/>
</dbReference>
<keyword evidence="2" id="KW-0547">Nucleotide-binding</keyword>
<comment type="catalytic activity">
    <reaction evidence="7">
        <text>L-seryl-[protein] + ATP = O-phospho-L-seryl-[protein] + ADP + H(+)</text>
        <dbReference type="Rhea" id="RHEA:17989"/>
        <dbReference type="Rhea" id="RHEA-COMP:9863"/>
        <dbReference type="Rhea" id="RHEA-COMP:11604"/>
        <dbReference type="ChEBI" id="CHEBI:15378"/>
        <dbReference type="ChEBI" id="CHEBI:29999"/>
        <dbReference type="ChEBI" id="CHEBI:30616"/>
        <dbReference type="ChEBI" id="CHEBI:83421"/>
        <dbReference type="ChEBI" id="CHEBI:456216"/>
        <dbReference type="EC" id="2.7.12.2"/>
    </reaction>
</comment>
<evidence type="ECO:0000256" key="8">
    <source>
        <dbReference type="ARBA" id="ARBA00049299"/>
    </source>
</evidence>
<evidence type="ECO:0000256" key="2">
    <source>
        <dbReference type="ARBA" id="ARBA00022741"/>
    </source>
</evidence>
<dbReference type="OrthoDB" id="4062651at2759"/>
<dbReference type="PROSITE" id="PS00108">
    <property type="entry name" value="PROTEIN_KINASE_ST"/>
    <property type="match status" value="1"/>
</dbReference>
<evidence type="ECO:0000256" key="1">
    <source>
        <dbReference type="ARBA" id="ARBA00022679"/>
    </source>
</evidence>
<accession>E3M3L6</accession>
<dbReference type="Gene3D" id="1.10.510.10">
    <property type="entry name" value="Transferase(Phosphotransferase) domain 1"/>
    <property type="match status" value="1"/>
</dbReference>
<protein>
    <recommendedName>
        <fullName evidence="6">mitogen-activated protein kinase kinase</fullName>
        <ecNumber evidence="6">2.7.12.2</ecNumber>
    </recommendedName>
</protein>
<keyword evidence="3" id="KW-0418">Kinase</keyword>
<dbReference type="InterPro" id="IPR011009">
    <property type="entry name" value="Kinase-like_dom_sf"/>
</dbReference>
<organism evidence="12">
    <name type="scientific">Caenorhabditis remanei</name>
    <name type="common">Caenorhabditis vulgaris</name>
    <dbReference type="NCBI Taxonomy" id="31234"/>
    <lineage>
        <taxon>Eukaryota</taxon>
        <taxon>Metazoa</taxon>
        <taxon>Ecdysozoa</taxon>
        <taxon>Nematoda</taxon>
        <taxon>Chromadorea</taxon>
        <taxon>Rhabditida</taxon>
        <taxon>Rhabditina</taxon>
        <taxon>Rhabditomorpha</taxon>
        <taxon>Rhabditoidea</taxon>
        <taxon>Rhabditidae</taxon>
        <taxon>Peloderinae</taxon>
        <taxon>Caenorhabditis</taxon>
    </lineage>
</organism>
<comment type="catalytic activity">
    <reaction evidence="9">
        <text>L-tyrosyl-[protein] + ATP = O-phospho-L-tyrosyl-[protein] + ADP + H(+)</text>
        <dbReference type="Rhea" id="RHEA:10596"/>
        <dbReference type="Rhea" id="RHEA-COMP:10136"/>
        <dbReference type="Rhea" id="RHEA-COMP:20101"/>
        <dbReference type="ChEBI" id="CHEBI:15378"/>
        <dbReference type="ChEBI" id="CHEBI:30616"/>
        <dbReference type="ChEBI" id="CHEBI:46858"/>
        <dbReference type="ChEBI" id="CHEBI:61978"/>
        <dbReference type="ChEBI" id="CHEBI:456216"/>
        <dbReference type="EC" id="2.7.12.2"/>
    </reaction>
</comment>
<dbReference type="SUPFAM" id="SSF56112">
    <property type="entry name" value="Protein kinase-like (PK-like)"/>
    <property type="match status" value="1"/>
</dbReference>
<keyword evidence="4" id="KW-0067">ATP-binding</keyword>
<proteinExistence type="inferred from homology"/>